<comment type="caution">
    <text evidence="2">The sequence shown here is derived from an EMBL/GenBank/DDBJ whole genome shotgun (WGS) entry which is preliminary data.</text>
</comment>
<dbReference type="EMBL" id="RKLQ01000002">
    <property type="protein sequence ID" value="MBX0304174.1"/>
    <property type="molecule type" value="Genomic_DNA"/>
</dbReference>
<accession>A0A8J7YK25</accession>
<evidence type="ECO:0000313" key="2">
    <source>
        <dbReference type="EMBL" id="MBX0304174.1"/>
    </source>
</evidence>
<evidence type="ECO:0000256" key="1">
    <source>
        <dbReference type="SAM" id="Phobius"/>
    </source>
</evidence>
<dbReference type="Proteomes" id="UP000783863">
    <property type="component" value="Unassembled WGS sequence"/>
</dbReference>
<feature type="transmembrane region" description="Helical" evidence="1">
    <location>
        <begin position="53"/>
        <end position="73"/>
    </location>
</feature>
<keyword evidence="3" id="KW-1185">Reference proteome</keyword>
<sequence length="75" mass="8317">MKLSDTERTLLWVGSALAGVVHLAIPGFLLWLGGLSYRWFLRVEFDPKPGARGRVRLVGLGFLAVAAALRRLLDR</sequence>
<evidence type="ECO:0000313" key="3">
    <source>
        <dbReference type="Proteomes" id="UP000783863"/>
    </source>
</evidence>
<dbReference type="AlphaFoldDB" id="A0A8J7YK25"/>
<keyword evidence="1" id="KW-0812">Transmembrane</keyword>
<organism evidence="2 3">
    <name type="scientific">Haloarcula salinisoli</name>
    <dbReference type="NCBI Taxonomy" id="2487746"/>
    <lineage>
        <taxon>Archaea</taxon>
        <taxon>Methanobacteriati</taxon>
        <taxon>Methanobacteriota</taxon>
        <taxon>Stenosarchaea group</taxon>
        <taxon>Halobacteria</taxon>
        <taxon>Halobacteriales</taxon>
        <taxon>Haloarculaceae</taxon>
        <taxon>Haloarcula</taxon>
    </lineage>
</organism>
<protein>
    <submittedName>
        <fullName evidence="2">Uncharacterized protein</fullName>
    </submittedName>
</protein>
<name>A0A8J7YK25_9EURY</name>
<proteinExistence type="predicted"/>
<reference evidence="2" key="1">
    <citation type="submission" date="2021-06" db="EMBL/GenBank/DDBJ databases">
        <title>Halomicroarcula sp. F24A a new haloarchaeum isolated from saline soil.</title>
        <authorList>
            <person name="Duran-Viseras A."/>
            <person name="Sanchez-Porro C."/>
            <person name="Ventosa A."/>
        </authorList>
    </citation>
    <scope>NUCLEOTIDE SEQUENCE</scope>
    <source>
        <strain evidence="2">F24A</strain>
    </source>
</reference>
<dbReference type="RefSeq" id="WP_220588401.1">
    <property type="nucleotide sequence ID" value="NZ_RKLQ01000002.1"/>
</dbReference>
<gene>
    <name evidence="2" type="ORF">EGD98_10900</name>
</gene>
<keyword evidence="1" id="KW-0472">Membrane</keyword>
<feature type="transmembrane region" description="Helical" evidence="1">
    <location>
        <begin position="12"/>
        <end position="33"/>
    </location>
</feature>
<keyword evidence="1" id="KW-1133">Transmembrane helix</keyword>